<evidence type="ECO:0000313" key="6">
    <source>
        <dbReference type="EMBL" id="KAG8037340.1"/>
    </source>
</evidence>
<dbReference type="GO" id="GO:0020037">
    <property type="term" value="F:heme binding"/>
    <property type="evidence" value="ECO:0007669"/>
    <property type="project" value="InterPro"/>
</dbReference>
<proteinExistence type="inferred from homology"/>
<dbReference type="Proteomes" id="UP000729913">
    <property type="component" value="Unassembled WGS sequence"/>
</dbReference>
<evidence type="ECO:0000256" key="3">
    <source>
        <dbReference type="ARBA" id="ARBA00023004"/>
    </source>
</evidence>
<evidence type="ECO:0000256" key="4">
    <source>
        <dbReference type="RuleBase" id="RU000461"/>
    </source>
</evidence>
<comment type="caution">
    <text evidence="6">The sequence shown here is derived from an EMBL/GenBank/DDBJ whole genome shotgun (WGS) entry which is preliminary data.</text>
</comment>
<reference evidence="6" key="2">
    <citation type="submission" date="2021-04" db="EMBL/GenBank/DDBJ databases">
        <title>Genome-wide patterns of bracovirus chromosomal integration into multiple host tissues during parasitism.</title>
        <authorList>
            <person name="Chebbi M.A.C."/>
        </authorList>
    </citation>
    <scope>NUCLEOTIDE SEQUENCE</scope>
    <source>
        <tissue evidence="6">Whole body</tissue>
    </source>
</reference>
<dbReference type="AlphaFoldDB" id="A0A8J5QNN6"/>
<dbReference type="GO" id="GO:0005506">
    <property type="term" value="F:iron ion binding"/>
    <property type="evidence" value="ECO:0007669"/>
    <property type="project" value="InterPro"/>
</dbReference>
<name>A0A8J5QNN6_9HYME</name>
<dbReference type="GO" id="GO:0006082">
    <property type="term" value="P:organic acid metabolic process"/>
    <property type="evidence" value="ECO:0007669"/>
    <property type="project" value="TreeGrafter"/>
</dbReference>
<dbReference type="EMBL" id="JAAOIC020000047">
    <property type="protein sequence ID" value="KAG8037340.1"/>
    <property type="molecule type" value="Genomic_DNA"/>
</dbReference>
<keyword evidence="7" id="KW-1185">Reference proteome</keyword>
<dbReference type="GO" id="GO:0005737">
    <property type="term" value="C:cytoplasm"/>
    <property type="evidence" value="ECO:0007669"/>
    <property type="project" value="TreeGrafter"/>
</dbReference>
<dbReference type="InterPro" id="IPR017972">
    <property type="entry name" value="Cyt_P450_CS"/>
</dbReference>
<dbReference type="PANTHER" id="PTHR24300:SF413">
    <property type="entry name" value="CYTOCHROME P450 18A1"/>
    <property type="match status" value="1"/>
</dbReference>
<dbReference type="GO" id="GO:0008395">
    <property type="term" value="F:steroid hydroxylase activity"/>
    <property type="evidence" value="ECO:0007669"/>
    <property type="project" value="TreeGrafter"/>
</dbReference>
<gene>
    <name evidence="6" type="ORF">G9C98_005550</name>
</gene>
<dbReference type="FunFam" id="1.10.630.10:FF:000070">
    <property type="entry name" value="cytochrome P450 18a1"/>
    <property type="match status" value="1"/>
</dbReference>
<keyword evidence="5" id="KW-0812">Transmembrane</keyword>
<dbReference type="InterPro" id="IPR001128">
    <property type="entry name" value="Cyt_P450"/>
</dbReference>
<keyword evidence="5" id="KW-0472">Membrane</keyword>
<comment type="similarity">
    <text evidence="1 4">Belongs to the cytochrome P450 family.</text>
</comment>
<evidence type="ECO:0000256" key="1">
    <source>
        <dbReference type="ARBA" id="ARBA00010617"/>
    </source>
</evidence>
<keyword evidence="4" id="KW-0349">Heme</keyword>
<dbReference type="PANTHER" id="PTHR24300">
    <property type="entry name" value="CYTOCHROME P450 508A4-RELATED"/>
    <property type="match status" value="1"/>
</dbReference>
<evidence type="ECO:0000313" key="7">
    <source>
        <dbReference type="Proteomes" id="UP000729913"/>
    </source>
</evidence>
<feature type="transmembrane region" description="Helical" evidence="5">
    <location>
        <begin position="23"/>
        <end position="41"/>
    </location>
</feature>
<evidence type="ECO:0000256" key="2">
    <source>
        <dbReference type="ARBA" id="ARBA00022723"/>
    </source>
</evidence>
<keyword evidence="5" id="KW-1133">Transmembrane helix</keyword>
<dbReference type="GO" id="GO:0016712">
    <property type="term" value="F:oxidoreductase activity, acting on paired donors, with incorporation or reduction of molecular oxygen, reduced flavin or flavoprotein as one donor, and incorporation of one atom of oxygen"/>
    <property type="evidence" value="ECO:0007669"/>
    <property type="project" value="TreeGrafter"/>
</dbReference>
<keyword evidence="3 4" id="KW-0408">Iron</keyword>
<protein>
    <recommendedName>
        <fullName evidence="8">Cytochrome P450 18a1</fullName>
    </recommendedName>
</protein>
<dbReference type="OrthoDB" id="1055148at2759"/>
<organism evidence="6 7">
    <name type="scientific">Cotesia typhae</name>
    <dbReference type="NCBI Taxonomy" id="2053667"/>
    <lineage>
        <taxon>Eukaryota</taxon>
        <taxon>Metazoa</taxon>
        <taxon>Ecdysozoa</taxon>
        <taxon>Arthropoda</taxon>
        <taxon>Hexapoda</taxon>
        <taxon>Insecta</taxon>
        <taxon>Pterygota</taxon>
        <taxon>Neoptera</taxon>
        <taxon>Endopterygota</taxon>
        <taxon>Hymenoptera</taxon>
        <taxon>Apocrita</taxon>
        <taxon>Ichneumonoidea</taxon>
        <taxon>Braconidae</taxon>
        <taxon>Microgastrinae</taxon>
        <taxon>Cotesia</taxon>
    </lineage>
</organism>
<dbReference type="Pfam" id="PF00067">
    <property type="entry name" value="p450"/>
    <property type="match status" value="1"/>
</dbReference>
<evidence type="ECO:0000256" key="5">
    <source>
        <dbReference type="SAM" id="Phobius"/>
    </source>
</evidence>
<keyword evidence="2 4" id="KW-0479">Metal-binding</keyword>
<dbReference type="InterPro" id="IPR050182">
    <property type="entry name" value="Cytochrome_P450_fam2"/>
</dbReference>
<evidence type="ECO:0008006" key="8">
    <source>
        <dbReference type="Google" id="ProtNLM"/>
    </source>
</evidence>
<reference evidence="6" key="1">
    <citation type="submission" date="2020-03" db="EMBL/GenBank/DDBJ databases">
        <authorList>
            <person name="Chebbi M.A."/>
            <person name="Drezen J.M."/>
        </authorList>
    </citation>
    <scope>NUCLEOTIDE SEQUENCE</scope>
    <source>
        <tissue evidence="6">Whole body</tissue>
    </source>
</reference>
<dbReference type="GO" id="GO:0006805">
    <property type="term" value="P:xenobiotic metabolic process"/>
    <property type="evidence" value="ECO:0007669"/>
    <property type="project" value="TreeGrafter"/>
</dbReference>
<dbReference type="PROSITE" id="PS00086">
    <property type="entry name" value="CYTOCHROME_P450"/>
    <property type="match status" value="1"/>
</dbReference>
<accession>A0A8J5QNN6</accession>
<sequence length="539" mass="61354">MFVEIAAQCIWGSIKDVYKIDLFNVYNLVVFIVVIGLVRLVQWVRYLRSLPPGPWGFPILGYLPFIKGDLHLQFGRLAAEYGSMFSAKLGSQLIVVLSDHRTIRETFRREEFSGRPHTEFMNILGGYGIVNTEGAMWKEQRKFLHEKLRYFGMTYMGNGRKSMETRIKREIETMIHTLSVKSGAPTDLSPTLSVSISNVICSIIMGVRFQHGDAKFSRFMELIEEGFKLFGRMVPVNFIPLMRYLPGLCKVRDKLSRNRSEMAEFFQETVDEHRNTFDKENIRDIVDAYLVEIEKAQTEGRSAMLFQGKNHDRQMHQILGDLFSAGMETVKTTLEWAVILMLHHPEAAKAVQEELDHIVGRSRMPALEDLPYLPITEATILEVMRRSSIVPLGTTHATTRDVKFNGFTIPAGTQVVPLLHAVHMDPNLWAEPEDFRPARFLSAEGKVCKPEHFMPFGVGRRMCLGDVLARMELFLFFSSLLHTFDIKLPEGASLPSLRGNAGVTVTPDPFKVCLAQRHLDIPDFQHETVISPLRNIGSH</sequence>
<keyword evidence="4" id="KW-0503">Monooxygenase</keyword>
<keyword evidence="4" id="KW-0560">Oxidoreductase</keyword>